<sequence length="118" mass="13334">MSLYVRCINSIHLKEQHQSLHLFTVLCSRNLSIRTTNFSTAINSPGFSPKMKLQVLVAATLTAMAMAHHPPGVKEKCGRLGVKEWDPDNLPEGYKLEDIKKCAEYPLEVGYYWGFGEH</sequence>
<name>A0A3M2SQ30_9HYPO</name>
<dbReference type="EMBL" id="NKUJ01000006">
    <property type="protein sequence ID" value="RMJ19678.1"/>
    <property type="molecule type" value="Genomic_DNA"/>
</dbReference>
<dbReference type="AlphaFoldDB" id="A0A3M2SQ30"/>
<organism evidence="1 2">
    <name type="scientific">Fusarium kuroshium</name>
    <dbReference type="NCBI Taxonomy" id="2010991"/>
    <lineage>
        <taxon>Eukaryota</taxon>
        <taxon>Fungi</taxon>
        <taxon>Dikarya</taxon>
        <taxon>Ascomycota</taxon>
        <taxon>Pezizomycotina</taxon>
        <taxon>Sordariomycetes</taxon>
        <taxon>Hypocreomycetidae</taxon>
        <taxon>Hypocreales</taxon>
        <taxon>Nectriaceae</taxon>
        <taxon>Fusarium</taxon>
        <taxon>Fusarium solani species complex</taxon>
    </lineage>
</organism>
<proteinExistence type="predicted"/>
<keyword evidence="2" id="KW-1185">Reference proteome</keyword>
<accession>A0A3M2SQ30</accession>
<comment type="caution">
    <text evidence="1">The sequence shown here is derived from an EMBL/GenBank/DDBJ whole genome shotgun (WGS) entry which is preliminary data.</text>
</comment>
<dbReference type="OrthoDB" id="3660930at2759"/>
<gene>
    <name evidence="1" type="ORF">CDV36_000679</name>
</gene>
<protein>
    <submittedName>
        <fullName evidence="1">Uncharacterized protein</fullName>
    </submittedName>
</protein>
<dbReference type="Proteomes" id="UP000277212">
    <property type="component" value="Unassembled WGS sequence"/>
</dbReference>
<evidence type="ECO:0000313" key="2">
    <source>
        <dbReference type="Proteomes" id="UP000277212"/>
    </source>
</evidence>
<evidence type="ECO:0000313" key="1">
    <source>
        <dbReference type="EMBL" id="RMJ19678.1"/>
    </source>
</evidence>
<reference evidence="1 2" key="1">
    <citation type="submission" date="2017-06" db="EMBL/GenBank/DDBJ databases">
        <title>Comparative genomic analysis of Ambrosia Fusariam Clade fungi.</title>
        <authorList>
            <person name="Stajich J.E."/>
            <person name="Carrillo J."/>
            <person name="Kijimoto T."/>
            <person name="Eskalen A."/>
            <person name="O'Donnell K."/>
            <person name="Kasson M."/>
        </authorList>
    </citation>
    <scope>NUCLEOTIDE SEQUENCE [LARGE SCALE GENOMIC DNA]</scope>
    <source>
        <strain evidence="1">UCR3666</strain>
    </source>
</reference>